<dbReference type="EMBL" id="BKCJ010236050">
    <property type="protein sequence ID" value="GEZ05372.1"/>
    <property type="molecule type" value="Genomic_DNA"/>
</dbReference>
<keyword evidence="1" id="KW-1133">Transmembrane helix</keyword>
<keyword evidence="1" id="KW-0472">Membrane</keyword>
<feature type="transmembrane region" description="Helical" evidence="1">
    <location>
        <begin position="14"/>
        <end position="35"/>
    </location>
</feature>
<accession>A0A699I340</accession>
<protein>
    <submittedName>
        <fullName evidence="2">Uncharacterized protein</fullName>
    </submittedName>
</protein>
<reference evidence="2" key="1">
    <citation type="journal article" date="2019" name="Sci. Rep.">
        <title>Draft genome of Tanacetum cinerariifolium, the natural source of mosquito coil.</title>
        <authorList>
            <person name="Yamashiro T."/>
            <person name="Shiraishi A."/>
            <person name="Satake H."/>
            <person name="Nakayama K."/>
        </authorList>
    </citation>
    <scope>NUCLEOTIDE SEQUENCE</scope>
</reference>
<name>A0A699I340_TANCI</name>
<organism evidence="2">
    <name type="scientific">Tanacetum cinerariifolium</name>
    <name type="common">Dalmatian daisy</name>
    <name type="synonym">Chrysanthemum cinerariifolium</name>
    <dbReference type="NCBI Taxonomy" id="118510"/>
    <lineage>
        <taxon>Eukaryota</taxon>
        <taxon>Viridiplantae</taxon>
        <taxon>Streptophyta</taxon>
        <taxon>Embryophyta</taxon>
        <taxon>Tracheophyta</taxon>
        <taxon>Spermatophyta</taxon>
        <taxon>Magnoliopsida</taxon>
        <taxon>eudicotyledons</taxon>
        <taxon>Gunneridae</taxon>
        <taxon>Pentapetalae</taxon>
        <taxon>asterids</taxon>
        <taxon>campanulids</taxon>
        <taxon>Asterales</taxon>
        <taxon>Asteraceae</taxon>
        <taxon>Asteroideae</taxon>
        <taxon>Anthemideae</taxon>
        <taxon>Anthemidinae</taxon>
        <taxon>Tanacetum</taxon>
    </lineage>
</organism>
<evidence type="ECO:0000313" key="2">
    <source>
        <dbReference type="EMBL" id="GEZ05372.1"/>
    </source>
</evidence>
<dbReference type="AlphaFoldDB" id="A0A699I340"/>
<gene>
    <name evidence="2" type="ORF">Tci_477345</name>
</gene>
<evidence type="ECO:0000256" key="1">
    <source>
        <dbReference type="SAM" id="Phobius"/>
    </source>
</evidence>
<sequence length="193" mass="22207">MLNISLLLMHRRRLYGFVNSSLGLVFVDGVIYFLVYDDVFLVHGSRLNLVISFDLKSEKFGEVCLRERLVHTPDLNVTKVNESLGLLEYYDKGDMKVCGVWSRKDGANNQFTKIYTIKVEGKWLFNWVLGFRSNGEVVMELDVDNYKESRIAIYEPLSGHINDVGINGDLRTLYAWSYTKTLLLLDEADSIIH</sequence>
<comment type="caution">
    <text evidence="2">The sequence shown here is derived from an EMBL/GenBank/DDBJ whole genome shotgun (WGS) entry which is preliminary data.</text>
</comment>
<keyword evidence="1" id="KW-0812">Transmembrane</keyword>
<proteinExistence type="predicted"/>